<dbReference type="Pfam" id="PF00069">
    <property type="entry name" value="Pkinase"/>
    <property type="match status" value="1"/>
</dbReference>
<dbReference type="InterPro" id="IPR011009">
    <property type="entry name" value="Kinase-like_dom_sf"/>
</dbReference>
<dbReference type="InterPro" id="IPR017441">
    <property type="entry name" value="Protein_kinase_ATP_BS"/>
</dbReference>
<sequence length="426" mass="46716">MQKLGSRVYSSGARKQDPTPNPSDFSQSSTYSAHSAVGSDSSGKFRVPKSFRGRVHGVAGSCITCFSPRHSGAWPDDEDDDDIHDFSTSTAAWTASGSKLKHGEASLHEGSTAFTMAEVNGATGNFSAANIIGQGGFGTVYRGRLRDGSLIAVKRAKKNLFDNHVGVEFKNEIQTLSQIEHLNLVRLLGYVEYGDERIILVEYVANGSLREHLDGSRGEGLEMGQRLDIAIDVAHAITYLHMYTDPPIIHRDVKASNVLITEKLRAKIKGTAGYLDPEYLQTYQLTEKSDVYSFGVLLVEIVSGRRPIDPKRDVRDRLTTKWAMNRFRSGNAVTAMDPRLRRNPASVMASLAPSRKSRPSMKRCGEVLWGIRKDFRDMELSAAAPASPSRCGTPRAGATVGRTRLHVPPASRSGRVFQPFSVPFCV</sequence>
<feature type="compositionally biased region" description="Polar residues" evidence="7">
    <location>
        <begin position="22"/>
        <end position="42"/>
    </location>
</feature>
<dbReference type="PANTHER" id="PTHR47989:SF71">
    <property type="entry name" value="PROTEIN KINASE DOMAIN-CONTAINING PROTEIN"/>
    <property type="match status" value="1"/>
</dbReference>
<name>A0A7I8IIH0_SPIIN</name>
<dbReference type="PANTHER" id="PTHR47989">
    <property type="entry name" value="OS01G0750732 PROTEIN"/>
    <property type="match status" value="1"/>
</dbReference>
<dbReference type="InterPro" id="IPR000719">
    <property type="entry name" value="Prot_kinase_dom"/>
</dbReference>
<keyword evidence="10" id="KW-1185">Reference proteome</keyword>
<evidence type="ECO:0000256" key="3">
    <source>
        <dbReference type="ARBA" id="ARBA00022777"/>
    </source>
</evidence>
<evidence type="ECO:0000313" key="9">
    <source>
        <dbReference type="EMBL" id="CAA2617055.1"/>
    </source>
</evidence>
<dbReference type="SMART" id="SM00220">
    <property type="entry name" value="S_TKc"/>
    <property type="match status" value="1"/>
</dbReference>
<evidence type="ECO:0000256" key="2">
    <source>
        <dbReference type="ARBA" id="ARBA00022741"/>
    </source>
</evidence>
<dbReference type="AlphaFoldDB" id="A0A7I8IIH0"/>
<dbReference type="PROSITE" id="PS50011">
    <property type="entry name" value="PROTEIN_KINASE_DOM"/>
    <property type="match status" value="1"/>
</dbReference>
<feature type="region of interest" description="Disordered" evidence="7">
    <location>
        <begin position="1"/>
        <end position="46"/>
    </location>
</feature>
<dbReference type="Gene3D" id="1.10.510.10">
    <property type="entry name" value="Transferase(Phosphotransferase) domain 1"/>
    <property type="match status" value="2"/>
</dbReference>
<evidence type="ECO:0000256" key="6">
    <source>
        <dbReference type="RuleBase" id="RU000304"/>
    </source>
</evidence>
<dbReference type="InterPro" id="IPR008271">
    <property type="entry name" value="Ser/Thr_kinase_AS"/>
</dbReference>
<protein>
    <recommendedName>
        <fullName evidence="8">Protein kinase domain-containing protein</fullName>
    </recommendedName>
</protein>
<dbReference type="FunFam" id="3.30.200.20:FF:001335">
    <property type="entry name" value="Calmodulin-binding receptor-like cytoplasmic kinase 2"/>
    <property type="match status" value="1"/>
</dbReference>
<evidence type="ECO:0000256" key="5">
    <source>
        <dbReference type="PROSITE-ProRule" id="PRU10141"/>
    </source>
</evidence>
<evidence type="ECO:0000259" key="8">
    <source>
        <dbReference type="PROSITE" id="PS50011"/>
    </source>
</evidence>
<feature type="binding site" evidence="5">
    <location>
        <position position="158"/>
    </location>
    <ligand>
        <name>ATP</name>
        <dbReference type="ChEBI" id="CHEBI:30616"/>
    </ligand>
</feature>
<dbReference type="Proteomes" id="UP001189122">
    <property type="component" value="Unassembled WGS sequence"/>
</dbReference>
<dbReference type="EMBL" id="CACRZD030000003">
    <property type="protein sequence ID" value="CAA6656754.1"/>
    <property type="molecule type" value="Genomic_DNA"/>
</dbReference>
<keyword evidence="3" id="KW-0418">Kinase</keyword>
<dbReference type="GO" id="GO:0004674">
    <property type="term" value="F:protein serine/threonine kinase activity"/>
    <property type="evidence" value="ECO:0007669"/>
    <property type="project" value="UniProtKB-KW"/>
</dbReference>
<evidence type="ECO:0000313" key="10">
    <source>
        <dbReference type="Proteomes" id="UP001189122"/>
    </source>
</evidence>
<evidence type="ECO:0000256" key="1">
    <source>
        <dbReference type="ARBA" id="ARBA00022679"/>
    </source>
</evidence>
<keyword evidence="1" id="KW-0808">Transferase</keyword>
<dbReference type="PROSITE" id="PS00107">
    <property type="entry name" value="PROTEIN_KINASE_ATP"/>
    <property type="match status" value="1"/>
</dbReference>
<keyword evidence="4 5" id="KW-0067">ATP-binding</keyword>
<keyword evidence="2 5" id="KW-0547">Nucleotide-binding</keyword>
<evidence type="ECO:0000256" key="4">
    <source>
        <dbReference type="ARBA" id="ARBA00022840"/>
    </source>
</evidence>
<feature type="domain" description="Protein kinase" evidence="8">
    <location>
        <begin position="126"/>
        <end position="361"/>
    </location>
</feature>
<evidence type="ECO:0000256" key="7">
    <source>
        <dbReference type="SAM" id="MobiDB-lite"/>
    </source>
</evidence>
<proteinExistence type="inferred from homology"/>
<dbReference type="PROSITE" id="PS00108">
    <property type="entry name" value="PROTEIN_KINASE_ST"/>
    <property type="match status" value="1"/>
</dbReference>
<dbReference type="EMBL" id="LR743590">
    <property type="protein sequence ID" value="CAA2617055.1"/>
    <property type="molecule type" value="Genomic_DNA"/>
</dbReference>
<reference evidence="9 10" key="1">
    <citation type="submission" date="2019-12" db="EMBL/GenBank/DDBJ databases">
        <authorList>
            <person name="Scholz U."/>
            <person name="Mascher M."/>
            <person name="Fiebig A."/>
        </authorList>
    </citation>
    <scope>NUCLEOTIDE SEQUENCE</scope>
</reference>
<comment type="similarity">
    <text evidence="6">Belongs to the protein kinase superfamily.</text>
</comment>
<keyword evidence="6" id="KW-0723">Serine/threonine-protein kinase</keyword>
<accession>A0A7I8IIH0</accession>
<dbReference type="Gene3D" id="3.30.200.20">
    <property type="entry name" value="Phosphorylase Kinase, domain 1"/>
    <property type="match status" value="1"/>
</dbReference>
<organism evidence="9">
    <name type="scientific">Spirodela intermedia</name>
    <name type="common">Intermediate duckweed</name>
    <dbReference type="NCBI Taxonomy" id="51605"/>
    <lineage>
        <taxon>Eukaryota</taxon>
        <taxon>Viridiplantae</taxon>
        <taxon>Streptophyta</taxon>
        <taxon>Embryophyta</taxon>
        <taxon>Tracheophyta</taxon>
        <taxon>Spermatophyta</taxon>
        <taxon>Magnoliopsida</taxon>
        <taxon>Liliopsida</taxon>
        <taxon>Araceae</taxon>
        <taxon>Lemnoideae</taxon>
        <taxon>Spirodela</taxon>
    </lineage>
</organism>
<gene>
    <name evidence="9" type="ORF">SI7747_03003225</name>
</gene>
<dbReference type="GO" id="GO:0005524">
    <property type="term" value="F:ATP binding"/>
    <property type="evidence" value="ECO:0007669"/>
    <property type="project" value="UniProtKB-UniRule"/>
</dbReference>
<dbReference type="SUPFAM" id="SSF56112">
    <property type="entry name" value="Protein kinase-like (PK-like)"/>
    <property type="match status" value="1"/>
</dbReference>